<evidence type="ECO:0000313" key="3">
    <source>
        <dbReference type="Proteomes" id="UP000266188"/>
    </source>
</evidence>
<keyword evidence="3" id="KW-1185">Reference proteome</keyword>
<dbReference type="EMBL" id="MVGC01000218">
    <property type="protein sequence ID" value="RJE21581.1"/>
    <property type="molecule type" value="Genomic_DNA"/>
</dbReference>
<proteinExistence type="predicted"/>
<feature type="compositionally biased region" description="Polar residues" evidence="1">
    <location>
        <begin position="1"/>
        <end position="22"/>
    </location>
</feature>
<dbReference type="AlphaFoldDB" id="A0A3A2ZX14"/>
<evidence type="ECO:0000256" key="1">
    <source>
        <dbReference type="SAM" id="MobiDB-lite"/>
    </source>
</evidence>
<accession>A0A3A2ZX14</accession>
<comment type="caution">
    <text evidence="2">The sequence shown here is derived from an EMBL/GenBank/DDBJ whole genome shotgun (WGS) entry which is preliminary data.</text>
</comment>
<feature type="region of interest" description="Disordered" evidence="1">
    <location>
        <begin position="1"/>
        <end position="29"/>
    </location>
</feature>
<dbReference type="OrthoDB" id="5121955at2759"/>
<reference evidence="3" key="1">
    <citation type="submission" date="2017-02" db="EMBL/GenBank/DDBJ databases">
        <authorList>
            <person name="Tafer H."/>
            <person name="Lopandic K."/>
        </authorList>
    </citation>
    <scope>NUCLEOTIDE SEQUENCE [LARGE SCALE GENOMIC DNA]</scope>
    <source>
        <strain evidence="3">CBS 366.77</strain>
    </source>
</reference>
<name>A0A3A2ZX14_9EURO</name>
<protein>
    <submittedName>
        <fullName evidence="2">Uncharacterized protein</fullName>
    </submittedName>
</protein>
<gene>
    <name evidence="2" type="ORF">PHISCL_06070</name>
</gene>
<organism evidence="2 3">
    <name type="scientific">Aspergillus sclerotialis</name>
    <dbReference type="NCBI Taxonomy" id="2070753"/>
    <lineage>
        <taxon>Eukaryota</taxon>
        <taxon>Fungi</taxon>
        <taxon>Dikarya</taxon>
        <taxon>Ascomycota</taxon>
        <taxon>Pezizomycotina</taxon>
        <taxon>Eurotiomycetes</taxon>
        <taxon>Eurotiomycetidae</taxon>
        <taxon>Eurotiales</taxon>
        <taxon>Aspergillaceae</taxon>
        <taxon>Aspergillus</taxon>
        <taxon>Aspergillus subgen. Polypaecilum</taxon>
    </lineage>
</organism>
<dbReference type="Proteomes" id="UP000266188">
    <property type="component" value="Unassembled WGS sequence"/>
</dbReference>
<sequence>MDENETWTSSTANDPNGLSRNPETQDIHHKVPDLTCVEGIAGLSPPRSTSDGHGFSYGLNDGLISGFPVSFPFNNLFEEVGFGSEAGLNNECLENILSD</sequence>
<evidence type="ECO:0000313" key="2">
    <source>
        <dbReference type="EMBL" id="RJE21581.1"/>
    </source>
</evidence>